<evidence type="ECO:0000313" key="2">
    <source>
        <dbReference type="EMBL" id="KAH6896791.1"/>
    </source>
</evidence>
<feature type="chain" id="PRO_5040244963" description="Secreted protein" evidence="1">
    <location>
        <begin position="23"/>
        <end position="91"/>
    </location>
</feature>
<comment type="caution">
    <text evidence="2">The sequence shown here is derived from an EMBL/GenBank/DDBJ whole genome shotgun (WGS) entry which is preliminary data.</text>
</comment>
<dbReference type="AlphaFoldDB" id="A0A9P8WE14"/>
<accession>A0A9P8WE14</accession>
<evidence type="ECO:0000256" key="1">
    <source>
        <dbReference type="SAM" id="SignalP"/>
    </source>
</evidence>
<sequence>MSGQFIRGFLSVCVLEVPIAAAGTNHADGSDRFTTLRHGFEEKRVLKDTDCMKPIRGSTCSLLESSGQLAYSVRVHRQYPRPTASPKQPLS</sequence>
<keyword evidence="1" id="KW-0732">Signal</keyword>
<protein>
    <recommendedName>
        <fullName evidence="4">Secreted protein</fullName>
    </recommendedName>
</protein>
<dbReference type="EMBL" id="JAGPYM010000003">
    <property type="protein sequence ID" value="KAH6896791.1"/>
    <property type="molecule type" value="Genomic_DNA"/>
</dbReference>
<keyword evidence="3" id="KW-1185">Reference proteome</keyword>
<gene>
    <name evidence="2" type="ORF">B0T10DRAFT_164385</name>
</gene>
<organism evidence="2 3">
    <name type="scientific">Thelonectria olida</name>
    <dbReference type="NCBI Taxonomy" id="1576542"/>
    <lineage>
        <taxon>Eukaryota</taxon>
        <taxon>Fungi</taxon>
        <taxon>Dikarya</taxon>
        <taxon>Ascomycota</taxon>
        <taxon>Pezizomycotina</taxon>
        <taxon>Sordariomycetes</taxon>
        <taxon>Hypocreomycetidae</taxon>
        <taxon>Hypocreales</taxon>
        <taxon>Nectriaceae</taxon>
        <taxon>Thelonectria</taxon>
    </lineage>
</organism>
<name>A0A9P8WE14_9HYPO</name>
<evidence type="ECO:0008006" key="4">
    <source>
        <dbReference type="Google" id="ProtNLM"/>
    </source>
</evidence>
<feature type="signal peptide" evidence="1">
    <location>
        <begin position="1"/>
        <end position="22"/>
    </location>
</feature>
<dbReference type="Proteomes" id="UP000777438">
    <property type="component" value="Unassembled WGS sequence"/>
</dbReference>
<evidence type="ECO:0000313" key="3">
    <source>
        <dbReference type="Proteomes" id="UP000777438"/>
    </source>
</evidence>
<reference evidence="2 3" key="1">
    <citation type="journal article" date="2021" name="Nat. Commun.">
        <title>Genetic determinants of endophytism in the Arabidopsis root mycobiome.</title>
        <authorList>
            <person name="Mesny F."/>
            <person name="Miyauchi S."/>
            <person name="Thiergart T."/>
            <person name="Pickel B."/>
            <person name="Atanasova L."/>
            <person name="Karlsson M."/>
            <person name="Huettel B."/>
            <person name="Barry K.W."/>
            <person name="Haridas S."/>
            <person name="Chen C."/>
            <person name="Bauer D."/>
            <person name="Andreopoulos W."/>
            <person name="Pangilinan J."/>
            <person name="LaButti K."/>
            <person name="Riley R."/>
            <person name="Lipzen A."/>
            <person name="Clum A."/>
            <person name="Drula E."/>
            <person name="Henrissat B."/>
            <person name="Kohler A."/>
            <person name="Grigoriev I.V."/>
            <person name="Martin F.M."/>
            <person name="Hacquard S."/>
        </authorList>
    </citation>
    <scope>NUCLEOTIDE SEQUENCE [LARGE SCALE GENOMIC DNA]</scope>
    <source>
        <strain evidence="2 3">MPI-CAGE-CH-0241</strain>
    </source>
</reference>
<proteinExistence type="predicted"/>